<evidence type="ECO:0000313" key="3">
    <source>
        <dbReference type="EMBL" id="KAJ6830780.1"/>
    </source>
</evidence>
<dbReference type="EMBL" id="JANAVB010017197">
    <property type="protein sequence ID" value="KAJ6830780.1"/>
    <property type="molecule type" value="Genomic_DNA"/>
</dbReference>
<feature type="region of interest" description="Disordered" evidence="1">
    <location>
        <begin position="33"/>
        <end position="62"/>
    </location>
</feature>
<evidence type="ECO:0000256" key="2">
    <source>
        <dbReference type="SAM" id="Phobius"/>
    </source>
</evidence>
<dbReference type="Proteomes" id="UP001140949">
    <property type="component" value="Unassembled WGS sequence"/>
</dbReference>
<accession>A0AAX6GPW8</accession>
<feature type="transmembrane region" description="Helical" evidence="2">
    <location>
        <begin position="76"/>
        <end position="99"/>
    </location>
</feature>
<comment type="caution">
    <text evidence="3">The sequence shown here is derived from an EMBL/GenBank/DDBJ whole genome shotgun (WGS) entry which is preliminary data.</text>
</comment>
<keyword evidence="2" id="KW-1133">Transmembrane helix</keyword>
<gene>
    <name evidence="3" type="ORF">M6B38_351385</name>
</gene>
<sequence>MRNLSKVYTPSSEDLVRTEVVRLRLLKIATTGPEAARSGGRGSRAGLWRSPGRGPARLGEPYTWRPTSAQTTALRWLGWGALYVASVSAGGALSIRFFYPNLSPLPRYEILAEFFNSMETSIRLIWIN</sequence>
<reference evidence="3" key="1">
    <citation type="journal article" date="2023" name="GigaByte">
        <title>Genome assembly of the bearded iris, Iris pallida Lam.</title>
        <authorList>
            <person name="Bruccoleri R.E."/>
            <person name="Oakeley E.J."/>
            <person name="Faust A.M.E."/>
            <person name="Altorfer M."/>
            <person name="Dessus-Babus S."/>
            <person name="Burckhardt D."/>
            <person name="Oertli M."/>
            <person name="Naumann U."/>
            <person name="Petersen F."/>
            <person name="Wong J."/>
        </authorList>
    </citation>
    <scope>NUCLEOTIDE SEQUENCE</scope>
    <source>
        <strain evidence="3">GSM-AAB239-AS_SAM_17_03QT</strain>
    </source>
</reference>
<keyword evidence="2" id="KW-0812">Transmembrane</keyword>
<keyword evidence="4" id="KW-1185">Reference proteome</keyword>
<reference evidence="3" key="2">
    <citation type="submission" date="2023-04" db="EMBL/GenBank/DDBJ databases">
        <authorList>
            <person name="Bruccoleri R.E."/>
            <person name="Oakeley E.J."/>
            <person name="Faust A.-M."/>
            <person name="Dessus-Babus S."/>
            <person name="Altorfer M."/>
            <person name="Burckhardt D."/>
            <person name="Oertli M."/>
            <person name="Naumann U."/>
            <person name="Petersen F."/>
            <person name="Wong J."/>
        </authorList>
    </citation>
    <scope>NUCLEOTIDE SEQUENCE</scope>
    <source>
        <strain evidence="3">GSM-AAB239-AS_SAM_17_03QT</strain>
        <tissue evidence="3">Leaf</tissue>
    </source>
</reference>
<organism evidence="3 4">
    <name type="scientific">Iris pallida</name>
    <name type="common">Sweet iris</name>
    <dbReference type="NCBI Taxonomy" id="29817"/>
    <lineage>
        <taxon>Eukaryota</taxon>
        <taxon>Viridiplantae</taxon>
        <taxon>Streptophyta</taxon>
        <taxon>Embryophyta</taxon>
        <taxon>Tracheophyta</taxon>
        <taxon>Spermatophyta</taxon>
        <taxon>Magnoliopsida</taxon>
        <taxon>Liliopsida</taxon>
        <taxon>Asparagales</taxon>
        <taxon>Iridaceae</taxon>
        <taxon>Iridoideae</taxon>
        <taxon>Irideae</taxon>
        <taxon>Iris</taxon>
    </lineage>
</organism>
<dbReference type="AlphaFoldDB" id="A0AAX6GPW8"/>
<proteinExistence type="predicted"/>
<protein>
    <submittedName>
        <fullName evidence="3">CDT1-like protein a, chloroplastic</fullName>
    </submittedName>
</protein>
<keyword evidence="2" id="KW-0472">Membrane</keyword>
<evidence type="ECO:0000256" key="1">
    <source>
        <dbReference type="SAM" id="MobiDB-lite"/>
    </source>
</evidence>
<name>A0AAX6GPW8_IRIPA</name>
<evidence type="ECO:0000313" key="4">
    <source>
        <dbReference type="Proteomes" id="UP001140949"/>
    </source>
</evidence>